<name>A0A2X1AP49_BREDI</name>
<gene>
    <name evidence="2" type="ORF">NCTC11165_00546</name>
</gene>
<evidence type="ECO:0000313" key="3">
    <source>
        <dbReference type="Proteomes" id="UP000250358"/>
    </source>
</evidence>
<dbReference type="EMBL" id="UAQM01000001">
    <property type="protein sequence ID" value="SPU42402.1"/>
    <property type="molecule type" value="Genomic_DNA"/>
</dbReference>
<feature type="domain" description="Outer membrane protein beta-barrel" evidence="1">
    <location>
        <begin position="9"/>
        <end position="87"/>
    </location>
</feature>
<evidence type="ECO:0000259" key="1">
    <source>
        <dbReference type="Pfam" id="PF14905"/>
    </source>
</evidence>
<accession>A0A2X1AP49</accession>
<proteinExistence type="predicted"/>
<protein>
    <recommendedName>
        <fullName evidence="1">Outer membrane protein beta-barrel domain-containing protein</fullName>
    </recommendedName>
</protein>
<dbReference type="Pfam" id="PF14905">
    <property type="entry name" value="OMP_b-brl_3"/>
    <property type="match status" value="1"/>
</dbReference>
<reference evidence="2 3" key="1">
    <citation type="submission" date="2018-06" db="EMBL/GenBank/DDBJ databases">
        <authorList>
            <consortium name="Pathogen Informatics"/>
            <person name="Doyle S."/>
        </authorList>
    </citation>
    <scope>NUCLEOTIDE SEQUENCE [LARGE SCALE GENOMIC DNA]</scope>
    <source>
        <strain evidence="2 3">NCTC11165</strain>
    </source>
</reference>
<dbReference type="AlphaFoldDB" id="A0A2X1AP49"/>
<evidence type="ECO:0000313" key="2">
    <source>
        <dbReference type="EMBL" id="SPU42402.1"/>
    </source>
</evidence>
<dbReference type="Proteomes" id="UP000250358">
    <property type="component" value="Unassembled WGS sequence"/>
</dbReference>
<dbReference type="InterPro" id="IPR041700">
    <property type="entry name" value="OMP_b-brl_3"/>
</dbReference>
<sequence>MSPEPKDFVQLMGFWQGDQLLAQGTRESGGMLNFGYRRKLNDTLSLHFTARDILNSFGGATTYDTPQFRERFDQDLNLRAFYLGLTWSFGGGPRRQPEQFDFSTGPTGG</sequence>
<organism evidence="2 3">
    <name type="scientific">Brevundimonas diminuta</name>
    <name type="common">Pseudomonas diminuta</name>
    <dbReference type="NCBI Taxonomy" id="293"/>
    <lineage>
        <taxon>Bacteria</taxon>
        <taxon>Pseudomonadati</taxon>
        <taxon>Pseudomonadota</taxon>
        <taxon>Alphaproteobacteria</taxon>
        <taxon>Caulobacterales</taxon>
        <taxon>Caulobacteraceae</taxon>
        <taxon>Brevundimonas</taxon>
    </lineage>
</organism>
<dbReference type="RefSeq" id="WP_252865420.1">
    <property type="nucleotide sequence ID" value="NZ_UAQM01000001.1"/>
</dbReference>